<keyword evidence="2" id="KW-1185">Reference proteome</keyword>
<dbReference type="Proteomes" id="UP000583929">
    <property type="component" value="Unassembled WGS sequence"/>
</dbReference>
<accession>A0A7J6DK43</accession>
<name>A0A7J6DK43_CANSA</name>
<organism evidence="1 2">
    <name type="scientific">Cannabis sativa</name>
    <name type="common">Hemp</name>
    <name type="synonym">Marijuana</name>
    <dbReference type="NCBI Taxonomy" id="3483"/>
    <lineage>
        <taxon>Eukaryota</taxon>
        <taxon>Viridiplantae</taxon>
        <taxon>Streptophyta</taxon>
        <taxon>Embryophyta</taxon>
        <taxon>Tracheophyta</taxon>
        <taxon>Spermatophyta</taxon>
        <taxon>Magnoliopsida</taxon>
        <taxon>eudicotyledons</taxon>
        <taxon>Gunneridae</taxon>
        <taxon>Pentapetalae</taxon>
        <taxon>rosids</taxon>
        <taxon>fabids</taxon>
        <taxon>Rosales</taxon>
        <taxon>Cannabaceae</taxon>
        <taxon>Cannabis</taxon>
    </lineage>
</organism>
<proteinExistence type="predicted"/>
<comment type="caution">
    <text evidence="1">The sequence shown here is derived from an EMBL/GenBank/DDBJ whole genome shotgun (WGS) entry which is preliminary data.</text>
</comment>
<dbReference type="AlphaFoldDB" id="A0A7J6DK43"/>
<reference evidence="1 2" key="1">
    <citation type="journal article" date="2020" name="bioRxiv">
        <title>Sequence and annotation of 42 cannabis genomes reveals extensive copy number variation in cannabinoid synthesis and pathogen resistance genes.</title>
        <authorList>
            <person name="Mckernan K.J."/>
            <person name="Helbert Y."/>
            <person name="Kane L.T."/>
            <person name="Ebling H."/>
            <person name="Zhang L."/>
            <person name="Liu B."/>
            <person name="Eaton Z."/>
            <person name="Mclaughlin S."/>
            <person name="Kingan S."/>
            <person name="Baybayan P."/>
            <person name="Concepcion G."/>
            <person name="Jordan M."/>
            <person name="Riva A."/>
            <person name="Barbazuk W."/>
            <person name="Harkins T."/>
        </authorList>
    </citation>
    <scope>NUCLEOTIDE SEQUENCE [LARGE SCALE GENOMIC DNA]</scope>
    <source>
        <strain evidence="2">cv. Jamaican Lion 4</strain>
        <tissue evidence="1">Leaf</tissue>
    </source>
</reference>
<evidence type="ECO:0000313" key="2">
    <source>
        <dbReference type="Proteomes" id="UP000583929"/>
    </source>
</evidence>
<protein>
    <submittedName>
        <fullName evidence="1">Uncharacterized protein</fullName>
    </submittedName>
</protein>
<gene>
    <name evidence="1" type="ORF">G4B88_021731</name>
</gene>
<sequence length="70" mass="7850">MCEYVLNHSHPLCSLELLRLPESPSPSLRVLEFAVLLEFEDGSSKKKRKVANHEELLNALTQSACILAET</sequence>
<dbReference type="EMBL" id="JAATIQ010000990">
    <property type="protein sequence ID" value="KAF4346497.1"/>
    <property type="molecule type" value="Genomic_DNA"/>
</dbReference>
<evidence type="ECO:0000313" key="1">
    <source>
        <dbReference type="EMBL" id="KAF4346497.1"/>
    </source>
</evidence>